<organism evidence="2 3">
    <name type="scientific">Pleurodeles waltl</name>
    <name type="common">Iberian ribbed newt</name>
    <dbReference type="NCBI Taxonomy" id="8319"/>
    <lineage>
        <taxon>Eukaryota</taxon>
        <taxon>Metazoa</taxon>
        <taxon>Chordata</taxon>
        <taxon>Craniata</taxon>
        <taxon>Vertebrata</taxon>
        <taxon>Euteleostomi</taxon>
        <taxon>Amphibia</taxon>
        <taxon>Batrachia</taxon>
        <taxon>Caudata</taxon>
        <taxon>Salamandroidea</taxon>
        <taxon>Salamandridae</taxon>
        <taxon>Pleurodelinae</taxon>
        <taxon>Pleurodeles</taxon>
    </lineage>
</organism>
<keyword evidence="3" id="KW-1185">Reference proteome</keyword>
<accession>A0AAV7UQ53</accession>
<reference evidence="2" key="1">
    <citation type="journal article" date="2022" name="bioRxiv">
        <title>Sequencing and chromosome-scale assembly of the giantPleurodeles waltlgenome.</title>
        <authorList>
            <person name="Brown T."/>
            <person name="Elewa A."/>
            <person name="Iarovenko S."/>
            <person name="Subramanian E."/>
            <person name="Araus A.J."/>
            <person name="Petzold A."/>
            <person name="Susuki M."/>
            <person name="Suzuki K.-i.T."/>
            <person name="Hayashi T."/>
            <person name="Toyoda A."/>
            <person name="Oliveira C."/>
            <person name="Osipova E."/>
            <person name="Leigh N.D."/>
            <person name="Simon A."/>
            <person name="Yun M.H."/>
        </authorList>
    </citation>
    <scope>NUCLEOTIDE SEQUENCE</scope>
    <source>
        <strain evidence="2">20211129_DDA</strain>
        <tissue evidence="2">Liver</tissue>
    </source>
</reference>
<evidence type="ECO:0000256" key="1">
    <source>
        <dbReference type="SAM" id="Phobius"/>
    </source>
</evidence>
<keyword evidence="1" id="KW-1133">Transmembrane helix</keyword>
<dbReference type="AlphaFoldDB" id="A0AAV7UQ53"/>
<sequence>MGCTACVVGIVGLRVAQLQRLVLKVEGGGGLLFPDLSAVYRSPLPLVLQSLVPLSPVAGFSVLAVSSDAVIVASVFVAAVAYFSFLLLMPSRPRGVSVVTSSL</sequence>
<protein>
    <submittedName>
        <fullName evidence="2">Uncharacterized protein</fullName>
    </submittedName>
</protein>
<evidence type="ECO:0000313" key="3">
    <source>
        <dbReference type="Proteomes" id="UP001066276"/>
    </source>
</evidence>
<gene>
    <name evidence="2" type="ORF">NDU88_006590</name>
</gene>
<name>A0AAV7UQ53_PLEWA</name>
<dbReference type="Proteomes" id="UP001066276">
    <property type="component" value="Chromosome 3_1"/>
</dbReference>
<evidence type="ECO:0000313" key="2">
    <source>
        <dbReference type="EMBL" id="KAJ1189848.1"/>
    </source>
</evidence>
<dbReference type="EMBL" id="JANPWB010000005">
    <property type="protein sequence ID" value="KAJ1189848.1"/>
    <property type="molecule type" value="Genomic_DNA"/>
</dbReference>
<proteinExistence type="predicted"/>
<keyword evidence="1" id="KW-0472">Membrane</keyword>
<feature type="transmembrane region" description="Helical" evidence="1">
    <location>
        <begin position="70"/>
        <end position="89"/>
    </location>
</feature>
<comment type="caution">
    <text evidence="2">The sequence shown here is derived from an EMBL/GenBank/DDBJ whole genome shotgun (WGS) entry which is preliminary data.</text>
</comment>
<keyword evidence="1" id="KW-0812">Transmembrane</keyword>